<keyword evidence="1" id="KW-0808">Transferase</keyword>
<dbReference type="EMBL" id="BAAAPC010000019">
    <property type="protein sequence ID" value="GAA2008839.1"/>
    <property type="molecule type" value="Genomic_DNA"/>
</dbReference>
<dbReference type="PANTHER" id="PTHR35526">
    <property type="entry name" value="ANTI-SIGMA-F FACTOR RSBW-RELATED"/>
    <property type="match status" value="1"/>
</dbReference>
<feature type="domain" description="Histidine kinase/HSP90-like ATPase" evidence="3">
    <location>
        <begin position="8"/>
        <end position="124"/>
    </location>
</feature>
<accession>A0ABN2TGJ4</accession>
<dbReference type="InterPro" id="IPR050267">
    <property type="entry name" value="Anti-sigma-factor_SerPK"/>
</dbReference>
<evidence type="ECO:0000313" key="4">
    <source>
        <dbReference type="EMBL" id="GAA2008839.1"/>
    </source>
</evidence>
<gene>
    <name evidence="4" type="ORF">GCM10009799_40720</name>
</gene>
<sequence length="189" mass="20385">MRAFARTFPGRAESAARARHWLKDLLDHETCGARVPTETAETAYLLLSELATNAAQHTASGRPGGYFSVFARFTASRLRIEVTDEPALADPPVASSARPHDESGRGLGIVAALSTRCGDYRRARSHTVFFELAHGSRNGNGNGNLPPPLALTPLRHWLQRQSPARSLPLRSPARGRGRLFAPSPSPASA</sequence>
<reference evidence="4 5" key="1">
    <citation type="journal article" date="2019" name="Int. J. Syst. Evol. Microbiol.">
        <title>The Global Catalogue of Microorganisms (GCM) 10K type strain sequencing project: providing services to taxonomists for standard genome sequencing and annotation.</title>
        <authorList>
            <consortium name="The Broad Institute Genomics Platform"/>
            <consortium name="The Broad Institute Genome Sequencing Center for Infectious Disease"/>
            <person name="Wu L."/>
            <person name="Ma J."/>
        </authorList>
    </citation>
    <scope>NUCLEOTIDE SEQUENCE [LARGE SCALE GENOMIC DNA]</scope>
    <source>
        <strain evidence="4 5">JCM 15313</strain>
    </source>
</reference>
<dbReference type="InterPro" id="IPR036890">
    <property type="entry name" value="HATPase_C_sf"/>
</dbReference>
<dbReference type="Proteomes" id="UP001501585">
    <property type="component" value="Unassembled WGS sequence"/>
</dbReference>
<keyword evidence="1" id="KW-0418">Kinase</keyword>
<dbReference type="Gene3D" id="3.30.565.10">
    <property type="entry name" value="Histidine kinase-like ATPase, C-terminal domain"/>
    <property type="match status" value="1"/>
</dbReference>
<dbReference type="CDD" id="cd16936">
    <property type="entry name" value="HATPase_RsbW-like"/>
    <property type="match status" value="1"/>
</dbReference>
<dbReference type="Pfam" id="PF13581">
    <property type="entry name" value="HATPase_c_2"/>
    <property type="match status" value="1"/>
</dbReference>
<evidence type="ECO:0000256" key="1">
    <source>
        <dbReference type="ARBA" id="ARBA00022527"/>
    </source>
</evidence>
<dbReference type="InterPro" id="IPR003594">
    <property type="entry name" value="HATPase_dom"/>
</dbReference>
<proteinExistence type="predicted"/>
<evidence type="ECO:0000259" key="3">
    <source>
        <dbReference type="Pfam" id="PF13581"/>
    </source>
</evidence>
<evidence type="ECO:0000256" key="2">
    <source>
        <dbReference type="SAM" id="MobiDB-lite"/>
    </source>
</evidence>
<dbReference type="RefSeq" id="WP_344164470.1">
    <property type="nucleotide sequence ID" value="NZ_BAAAPC010000019.1"/>
</dbReference>
<evidence type="ECO:0000313" key="5">
    <source>
        <dbReference type="Proteomes" id="UP001501585"/>
    </source>
</evidence>
<keyword evidence="1" id="KW-0723">Serine/threonine-protein kinase</keyword>
<keyword evidence="5" id="KW-1185">Reference proteome</keyword>
<dbReference type="SUPFAM" id="SSF55874">
    <property type="entry name" value="ATPase domain of HSP90 chaperone/DNA topoisomerase II/histidine kinase"/>
    <property type="match status" value="1"/>
</dbReference>
<dbReference type="PANTHER" id="PTHR35526:SF3">
    <property type="entry name" value="ANTI-SIGMA-F FACTOR RSBW"/>
    <property type="match status" value="1"/>
</dbReference>
<comment type="caution">
    <text evidence="4">The sequence shown here is derived from an EMBL/GenBank/DDBJ whole genome shotgun (WGS) entry which is preliminary data.</text>
</comment>
<name>A0ABN2TGJ4_9ACTN</name>
<organism evidence="4 5">
    <name type="scientific">Nocardiopsis rhodophaea</name>
    <dbReference type="NCBI Taxonomy" id="280238"/>
    <lineage>
        <taxon>Bacteria</taxon>
        <taxon>Bacillati</taxon>
        <taxon>Actinomycetota</taxon>
        <taxon>Actinomycetes</taxon>
        <taxon>Streptosporangiales</taxon>
        <taxon>Nocardiopsidaceae</taxon>
        <taxon>Nocardiopsis</taxon>
    </lineage>
</organism>
<protein>
    <recommendedName>
        <fullName evidence="3">Histidine kinase/HSP90-like ATPase domain-containing protein</fullName>
    </recommendedName>
</protein>
<feature type="region of interest" description="Disordered" evidence="2">
    <location>
        <begin position="164"/>
        <end position="189"/>
    </location>
</feature>